<keyword evidence="3" id="KW-1185">Reference proteome</keyword>
<feature type="region of interest" description="Disordered" evidence="1">
    <location>
        <begin position="375"/>
        <end position="461"/>
    </location>
</feature>
<feature type="compositionally biased region" description="Basic and acidic residues" evidence="1">
    <location>
        <begin position="554"/>
        <end position="573"/>
    </location>
</feature>
<gene>
    <name evidence="2" type="ORF">ODALV1_LOCUS31116</name>
</gene>
<feature type="region of interest" description="Disordered" evidence="1">
    <location>
        <begin position="518"/>
        <end position="573"/>
    </location>
</feature>
<protein>
    <submittedName>
        <fullName evidence="2">Uncharacterized protein</fullName>
    </submittedName>
</protein>
<evidence type="ECO:0000313" key="2">
    <source>
        <dbReference type="EMBL" id="CAL8147350.1"/>
    </source>
</evidence>
<sequence length="879" mass="101357">MSGNNSSNTTTRRIKQSEVEWLKNLLKLKSSSSSTSSDTKPQCNDPALADQRAAWNQVISGFKSVAESISNELKSHCQQSKCSPSSTYVFETLHRRIATTSQDSPRSRSSSSRSKTYTVPESSTPTCQLHAGLPSFPHSPIIPAESSEDKKVMRSSGVSRGILKVRSKTGGRNLEPELTKGKILQRTDKDDENDYDYQRSTWQTSGLTRSEIEYKKRTDYTVVPSVQTEEASLVKVCVKSKADIHHENHHCSQSVNVYEPTLKKLGRKKDKDGNSHRYNKLYQDLEHVRRLDYKMRDLMKRLRDGDGVSDENSGNREITIGEVLRDIHEFLMVFPVRNESEESEVLEERIRTHLMKIGHQIRLLEKYNRILIQKTSSEHRSKRKDSIKLSKLQYKDRKQRGNYNDHDKEEQLMHTSKTKTKAPLENPNPRGNSTERNTGSNRRRSEYTSALPNRGGLGTGTHVHRLPDPPTDDYEHFQLNHPTVEGGITAAAATVAYERWTWSYVQPINIYEPHDFRRTSGTDRMSHDIRGASTHWRQSRQSNRRTSENVAVEGNERGQGDPSDHISERRSRRTAWDHVRIYDADDNENLGYVGQTFTTRSANVTRGEERRTLEHQGTITDRQRTREGRARGNVRQRRDGWTLTDIEVPMPQEERRRRNQGTSPSEKPKRDKSAAKIRSERECWTLTDVKEPIQKEEKRKRNQGTNPSEKPTKDKSVAQLMKECDNWTITEIPKEDKRLLEQGTSTIEKRTRDKGVEKMRRKRDGWTSTEIPKAREIEIQTVQTITRSQSRSTRAKGKRKISEKEMRERTARLRANDTVLLEKRLKEEEKARRAANRLLQKTYASKIRSHRKGAGRNIDISTDVSVLGNDDDYDTLLDY</sequence>
<proteinExistence type="predicted"/>
<feature type="compositionally biased region" description="Polar residues" evidence="1">
    <location>
        <begin position="429"/>
        <end position="440"/>
    </location>
</feature>
<feature type="compositionally biased region" description="Basic and acidic residues" evidence="1">
    <location>
        <begin position="518"/>
        <end position="530"/>
    </location>
</feature>
<feature type="region of interest" description="Disordered" evidence="1">
    <location>
        <begin position="97"/>
        <end position="126"/>
    </location>
</feature>
<feature type="compositionally biased region" description="Basic and acidic residues" evidence="1">
    <location>
        <begin position="747"/>
        <end position="758"/>
    </location>
</feature>
<feature type="compositionally biased region" description="Basic and acidic residues" evidence="1">
    <location>
        <begin position="376"/>
        <end position="396"/>
    </location>
</feature>
<organism evidence="2 3">
    <name type="scientific">Orchesella dallaii</name>
    <dbReference type="NCBI Taxonomy" id="48710"/>
    <lineage>
        <taxon>Eukaryota</taxon>
        <taxon>Metazoa</taxon>
        <taxon>Ecdysozoa</taxon>
        <taxon>Arthropoda</taxon>
        <taxon>Hexapoda</taxon>
        <taxon>Collembola</taxon>
        <taxon>Entomobryomorpha</taxon>
        <taxon>Entomobryoidea</taxon>
        <taxon>Orchesellidae</taxon>
        <taxon>Orchesellinae</taxon>
        <taxon>Orchesella</taxon>
    </lineage>
</organism>
<dbReference type="Proteomes" id="UP001642540">
    <property type="component" value="Unassembled WGS sequence"/>
</dbReference>
<feature type="compositionally biased region" description="Basic and acidic residues" evidence="1">
    <location>
        <begin position="403"/>
        <end position="412"/>
    </location>
</feature>
<feature type="region of interest" description="Disordered" evidence="1">
    <location>
        <begin position="786"/>
        <end position="807"/>
    </location>
</feature>
<evidence type="ECO:0000313" key="3">
    <source>
        <dbReference type="Proteomes" id="UP001642540"/>
    </source>
</evidence>
<feature type="region of interest" description="Disordered" evidence="1">
    <location>
        <begin position="742"/>
        <end position="765"/>
    </location>
</feature>
<feature type="compositionally biased region" description="Basic and acidic residues" evidence="1">
    <location>
        <begin position="621"/>
        <end position="640"/>
    </location>
</feature>
<reference evidence="2 3" key="1">
    <citation type="submission" date="2024-08" db="EMBL/GenBank/DDBJ databases">
        <authorList>
            <person name="Cucini C."/>
            <person name="Frati F."/>
        </authorList>
    </citation>
    <scope>NUCLEOTIDE SEQUENCE [LARGE SCALE GENOMIC DNA]</scope>
</reference>
<feature type="compositionally biased region" description="Polar residues" evidence="1">
    <location>
        <begin position="115"/>
        <end position="126"/>
    </location>
</feature>
<dbReference type="EMBL" id="CAXLJM020000164">
    <property type="protein sequence ID" value="CAL8147350.1"/>
    <property type="molecule type" value="Genomic_DNA"/>
</dbReference>
<feature type="region of interest" description="Disordered" evidence="1">
    <location>
        <begin position="601"/>
        <end position="717"/>
    </location>
</feature>
<feature type="compositionally biased region" description="Basic and acidic residues" evidence="1">
    <location>
        <begin position="666"/>
        <end position="699"/>
    </location>
</feature>
<comment type="caution">
    <text evidence="2">The sequence shown here is derived from an EMBL/GenBank/DDBJ whole genome shotgun (WGS) entry which is preliminary data.</text>
</comment>
<accession>A0ABP1S9F8</accession>
<evidence type="ECO:0000256" key="1">
    <source>
        <dbReference type="SAM" id="MobiDB-lite"/>
    </source>
</evidence>
<name>A0ABP1S9F8_9HEXA</name>